<reference evidence="1" key="1">
    <citation type="journal article" date="2022" name="bioRxiv">
        <title>Sequencing and chromosome-scale assembly of the giantPleurodeles waltlgenome.</title>
        <authorList>
            <person name="Brown T."/>
            <person name="Elewa A."/>
            <person name="Iarovenko S."/>
            <person name="Subramanian E."/>
            <person name="Araus A.J."/>
            <person name="Petzold A."/>
            <person name="Susuki M."/>
            <person name="Suzuki K.-i.T."/>
            <person name="Hayashi T."/>
            <person name="Toyoda A."/>
            <person name="Oliveira C."/>
            <person name="Osipova E."/>
            <person name="Leigh N.D."/>
            <person name="Simon A."/>
            <person name="Yun M.H."/>
        </authorList>
    </citation>
    <scope>NUCLEOTIDE SEQUENCE</scope>
    <source>
        <strain evidence="1">20211129_DDA</strain>
        <tissue evidence="1">Liver</tissue>
    </source>
</reference>
<dbReference type="EMBL" id="JANPWB010000002">
    <property type="protein sequence ID" value="KAJ1210177.1"/>
    <property type="molecule type" value="Genomic_DNA"/>
</dbReference>
<dbReference type="Proteomes" id="UP001066276">
    <property type="component" value="Chromosome 1_2"/>
</dbReference>
<accession>A0AAV7WBR6</accession>
<evidence type="ECO:0000313" key="1">
    <source>
        <dbReference type="EMBL" id="KAJ1210177.1"/>
    </source>
</evidence>
<organism evidence="1 2">
    <name type="scientific">Pleurodeles waltl</name>
    <name type="common">Iberian ribbed newt</name>
    <dbReference type="NCBI Taxonomy" id="8319"/>
    <lineage>
        <taxon>Eukaryota</taxon>
        <taxon>Metazoa</taxon>
        <taxon>Chordata</taxon>
        <taxon>Craniata</taxon>
        <taxon>Vertebrata</taxon>
        <taxon>Euteleostomi</taxon>
        <taxon>Amphibia</taxon>
        <taxon>Batrachia</taxon>
        <taxon>Caudata</taxon>
        <taxon>Salamandroidea</taxon>
        <taxon>Salamandridae</taxon>
        <taxon>Pleurodelinae</taxon>
        <taxon>Pleurodeles</taxon>
    </lineage>
</organism>
<sequence length="106" mass="11394">MKQRTGGALHSARALTQTPLYGEKPWGHSSLPLTAPSQLLPHFVDTELAGLQESAGGLRLMSTGAGLHTGGLTMRWRVLLMATVHLALTYPVRRDPWGGLQLPGMV</sequence>
<proteinExistence type="predicted"/>
<keyword evidence="2" id="KW-1185">Reference proteome</keyword>
<gene>
    <name evidence="1" type="ORF">NDU88_005545</name>
</gene>
<name>A0AAV7WBR6_PLEWA</name>
<comment type="caution">
    <text evidence="1">The sequence shown here is derived from an EMBL/GenBank/DDBJ whole genome shotgun (WGS) entry which is preliminary data.</text>
</comment>
<protein>
    <submittedName>
        <fullName evidence="1">Uncharacterized protein</fullName>
    </submittedName>
</protein>
<evidence type="ECO:0000313" key="2">
    <source>
        <dbReference type="Proteomes" id="UP001066276"/>
    </source>
</evidence>
<dbReference type="AlphaFoldDB" id="A0AAV7WBR6"/>